<feature type="domain" description="Major facilitator superfamily (MFS) profile" evidence="5">
    <location>
        <begin position="12"/>
        <end position="398"/>
    </location>
</feature>
<reference evidence="6 7" key="1">
    <citation type="submission" date="2022-07" db="EMBL/GenBank/DDBJ databases">
        <authorList>
            <person name="Xamxidin M."/>
            <person name="Wu M."/>
        </authorList>
    </citation>
    <scope>NUCLEOTIDE SEQUENCE [LARGE SCALE GENOMIC DNA]</scope>
    <source>
        <strain evidence="6 7">NBRC 111650</strain>
    </source>
</reference>
<keyword evidence="2 4" id="KW-1133">Transmembrane helix</keyword>
<evidence type="ECO:0000256" key="2">
    <source>
        <dbReference type="ARBA" id="ARBA00022989"/>
    </source>
</evidence>
<dbReference type="EMBL" id="JANIGO010000001">
    <property type="protein sequence ID" value="MCQ8895285.1"/>
    <property type="molecule type" value="Genomic_DNA"/>
</dbReference>
<dbReference type="InterPro" id="IPR020846">
    <property type="entry name" value="MFS_dom"/>
</dbReference>
<feature type="transmembrane region" description="Helical" evidence="4">
    <location>
        <begin position="42"/>
        <end position="63"/>
    </location>
</feature>
<evidence type="ECO:0000256" key="3">
    <source>
        <dbReference type="ARBA" id="ARBA00023136"/>
    </source>
</evidence>
<dbReference type="SUPFAM" id="SSF103473">
    <property type="entry name" value="MFS general substrate transporter"/>
    <property type="match status" value="1"/>
</dbReference>
<evidence type="ECO:0000259" key="5">
    <source>
        <dbReference type="PROSITE" id="PS50850"/>
    </source>
</evidence>
<keyword evidence="3 4" id="KW-0472">Membrane</keyword>
<dbReference type="InterPro" id="IPR011701">
    <property type="entry name" value="MFS"/>
</dbReference>
<dbReference type="PANTHER" id="PTHR11360">
    <property type="entry name" value="MONOCARBOXYLATE TRANSPORTER"/>
    <property type="match status" value="1"/>
</dbReference>
<dbReference type="InterPro" id="IPR036259">
    <property type="entry name" value="MFS_trans_sf"/>
</dbReference>
<dbReference type="PROSITE" id="PS50850">
    <property type="entry name" value="MFS"/>
    <property type="match status" value="1"/>
</dbReference>
<dbReference type="InterPro" id="IPR050327">
    <property type="entry name" value="Proton-linked_MCT"/>
</dbReference>
<evidence type="ECO:0000313" key="7">
    <source>
        <dbReference type="Proteomes" id="UP001204142"/>
    </source>
</evidence>
<keyword evidence="7" id="KW-1185">Reference proteome</keyword>
<dbReference type="Pfam" id="PF07690">
    <property type="entry name" value="MFS_1"/>
    <property type="match status" value="1"/>
</dbReference>
<organism evidence="6 7">
    <name type="scientific">Limnobacter humi</name>
    <dbReference type="NCBI Taxonomy" id="1778671"/>
    <lineage>
        <taxon>Bacteria</taxon>
        <taxon>Pseudomonadati</taxon>
        <taxon>Pseudomonadota</taxon>
        <taxon>Betaproteobacteria</taxon>
        <taxon>Burkholderiales</taxon>
        <taxon>Burkholderiaceae</taxon>
        <taxon>Limnobacter</taxon>
    </lineage>
</organism>
<name>A0ABT1WCP8_9BURK</name>
<feature type="transmembrane region" description="Helical" evidence="4">
    <location>
        <begin position="84"/>
        <end position="103"/>
    </location>
</feature>
<feature type="transmembrane region" description="Helical" evidence="4">
    <location>
        <begin position="343"/>
        <end position="362"/>
    </location>
</feature>
<feature type="transmembrane region" description="Helical" evidence="4">
    <location>
        <begin position="253"/>
        <end position="272"/>
    </location>
</feature>
<protein>
    <submittedName>
        <fullName evidence="6">MFS transporter</fullName>
    </submittedName>
</protein>
<feature type="transmembrane region" description="Helical" evidence="4">
    <location>
        <begin position="164"/>
        <end position="185"/>
    </location>
</feature>
<feature type="transmembrane region" description="Helical" evidence="4">
    <location>
        <begin position="308"/>
        <end position="331"/>
    </location>
</feature>
<sequence length="404" mass="41908">MFANIRRPEVLPIVLAAAGILMVTMGIRQSMGLFISPINQSTGLGIATISFALAIGQFAWGAIQPVAGAVADRYGPKPVLQGGLVLLGLGCLLTAFVNSAWMLVLSAGLLAAIGSGAGSFSVLIGAAAQRLPADARGTASGIINAGGSFGQFVFAPLLQKLIQWLGWMGAIGSMLLVALATLPLVNKVTGQGVIADSANQATDGGLKQAVSHSLKDPSYLLLHAGFFTCGFHIAFLVTHLPGEVALCGLPANVASWSLAIIGLANIAGSLLVGQLISKHRSKMILAVMYGSRSLLIIAYLLLPKTDWTFYAFAAGLGFTWLATVPPTASLVGKLFGTRYLGTLFGLTLLSHQVGGFLGAWLGGLAMVEFGNYQWMWMADIALAAMAAVANLPIREAQMRVSVAG</sequence>
<feature type="transmembrane region" description="Helical" evidence="4">
    <location>
        <begin position="220"/>
        <end position="241"/>
    </location>
</feature>
<evidence type="ECO:0000256" key="1">
    <source>
        <dbReference type="ARBA" id="ARBA00022692"/>
    </source>
</evidence>
<keyword evidence="1 4" id="KW-0812">Transmembrane</keyword>
<evidence type="ECO:0000256" key="4">
    <source>
        <dbReference type="SAM" id="Phobius"/>
    </source>
</evidence>
<dbReference type="Proteomes" id="UP001204142">
    <property type="component" value="Unassembled WGS sequence"/>
</dbReference>
<dbReference type="PANTHER" id="PTHR11360:SF284">
    <property type="entry name" value="EG:103B4.3 PROTEIN-RELATED"/>
    <property type="match status" value="1"/>
</dbReference>
<dbReference type="RefSeq" id="WP_256762963.1">
    <property type="nucleotide sequence ID" value="NZ_JANIGO010000001.1"/>
</dbReference>
<proteinExistence type="predicted"/>
<accession>A0ABT1WCP8</accession>
<comment type="caution">
    <text evidence="6">The sequence shown here is derived from an EMBL/GenBank/DDBJ whole genome shotgun (WGS) entry which is preliminary data.</text>
</comment>
<feature type="transmembrane region" description="Helical" evidence="4">
    <location>
        <begin position="284"/>
        <end position="302"/>
    </location>
</feature>
<feature type="transmembrane region" description="Helical" evidence="4">
    <location>
        <begin position="109"/>
        <end position="128"/>
    </location>
</feature>
<dbReference type="Gene3D" id="1.20.1250.20">
    <property type="entry name" value="MFS general substrate transporter like domains"/>
    <property type="match status" value="1"/>
</dbReference>
<feature type="transmembrane region" description="Helical" evidence="4">
    <location>
        <begin position="374"/>
        <end position="393"/>
    </location>
</feature>
<gene>
    <name evidence="6" type="ORF">NQT62_02380</name>
</gene>
<dbReference type="CDD" id="cd17355">
    <property type="entry name" value="MFS_YcxA_like"/>
    <property type="match status" value="1"/>
</dbReference>
<evidence type="ECO:0000313" key="6">
    <source>
        <dbReference type="EMBL" id="MCQ8895285.1"/>
    </source>
</evidence>